<evidence type="ECO:0000256" key="4">
    <source>
        <dbReference type="ARBA" id="ARBA00022692"/>
    </source>
</evidence>
<evidence type="ECO:0000313" key="13">
    <source>
        <dbReference type="Proteomes" id="UP000316603"/>
    </source>
</evidence>
<dbReference type="Gene3D" id="3.30.2390.20">
    <property type="entry name" value="Type VII secretion system EccB, repeat 1 domain"/>
    <property type="match status" value="1"/>
</dbReference>
<dbReference type="Proteomes" id="UP000316603">
    <property type="component" value="Unassembled WGS sequence"/>
</dbReference>
<dbReference type="GO" id="GO:0005886">
    <property type="term" value="C:plasma membrane"/>
    <property type="evidence" value="ECO:0007669"/>
    <property type="project" value="UniProtKB-SubCell"/>
</dbReference>
<keyword evidence="4 11" id="KW-0812">Transmembrane</keyword>
<dbReference type="InterPro" id="IPR044857">
    <property type="entry name" value="T7SS_EccB_R1"/>
</dbReference>
<protein>
    <submittedName>
        <fullName evidence="12">Type VII secretion protein EccB</fullName>
    </submittedName>
</protein>
<dbReference type="GO" id="GO:0005576">
    <property type="term" value="C:extracellular region"/>
    <property type="evidence" value="ECO:0007669"/>
    <property type="project" value="TreeGrafter"/>
</dbReference>
<dbReference type="GO" id="GO:0005524">
    <property type="term" value="F:ATP binding"/>
    <property type="evidence" value="ECO:0007669"/>
    <property type="project" value="UniProtKB-KW"/>
</dbReference>
<reference evidence="12 13" key="1">
    <citation type="submission" date="2019-06" db="EMBL/GenBank/DDBJ databases">
        <title>Sequencing the genomes of 1000 actinobacteria strains.</title>
        <authorList>
            <person name="Klenk H.-P."/>
        </authorList>
    </citation>
    <scope>NUCLEOTIDE SEQUENCE [LARGE SCALE GENOMIC DNA]</scope>
    <source>
        <strain evidence="12 13">DSM 41695</strain>
    </source>
</reference>
<evidence type="ECO:0000256" key="11">
    <source>
        <dbReference type="SAM" id="Phobius"/>
    </source>
</evidence>
<keyword evidence="5" id="KW-0547">Nucleotide-binding</keyword>
<dbReference type="InterPro" id="IPR042485">
    <property type="entry name" value="T7SS_EccB_R3"/>
</dbReference>
<evidence type="ECO:0000256" key="1">
    <source>
        <dbReference type="ARBA" id="ARBA00004162"/>
    </source>
</evidence>
<comment type="similarity">
    <text evidence="2">Belongs to the EccB family.</text>
</comment>
<organism evidence="12 13">
    <name type="scientific">Streptomyces capillispiralis</name>
    <dbReference type="NCBI Taxonomy" id="68182"/>
    <lineage>
        <taxon>Bacteria</taxon>
        <taxon>Bacillati</taxon>
        <taxon>Actinomycetota</taxon>
        <taxon>Actinomycetes</taxon>
        <taxon>Kitasatosporales</taxon>
        <taxon>Streptomycetaceae</taxon>
        <taxon>Streptomyces</taxon>
    </lineage>
</organism>
<evidence type="ECO:0000256" key="10">
    <source>
        <dbReference type="SAM" id="MobiDB-lite"/>
    </source>
</evidence>
<feature type="region of interest" description="Disordered" evidence="10">
    <location>
        <begin position="468"/>
        <end position="497"/>
    </location>
</feature>
<keyword evidence="9 11" id="KW-0472">Membrane</keyword>
<comment type="caution">
    <text evidence="12">The sequence shown here is derived from an EMBL/GenBank/DDBJ whole genome shotgun (WGS) entry which is preliminary data.</text>
</comment>
<dbReference type="AlphaFoldDB" id="A0A561SGM6"/>
<keyword evidence="13" id="KW-1185">Reference proteome</keyword>
<evidence type="ECO:0000256" key="3">
    <source>
        <dbReference type="ARBA" id="ARBA00022475"/>
    </source>
</evidence>
<dbReference type="PANTHER" id="PTHR40765">
    <property type="entry name" value="ESX-2 SECRETION SYSTEM ATPASE ECCB2"/>
    <property type="match status" value="1"/>
</dbReference>
<keyword evidence="3" id="KW-1003">Cell membrane</keyword>
<feature type="transmembrane region" description="Helical" evidence="11">
    <location>
        <begin position="41"/>
        <end position="61"/>
    </location>
</feature>
<dbReference type="RefSeq" id="WP_145872341.1">
    <property type="nucleotide sequence ID" value="NZ_BNCE01000037.1"/>
</dbReference>
<keyword evidence="8 11" id="KW-1133">Transmembrane helix</keyword>
<keyword evidence="7" id="KW-0067">ATP-binding</keyword>
<evidence type="ECO:0000313" key="12">
    <source>
        <dbReference type="EMBL" id="TWF74022.1"/>
    </source>
</evidence>
<keyword evidence="6" id="KW-0378">Hydrolase</keyword>
<evidence type="ECO:0000256" key="6">
    <source>
        <dbReference type="ARBA" id="ARBA00022801"/>
    </source>
</evidence>
<name>A0A561SGM6_9ACTN</name>
<evidence type="ECO:0000256" key="2">
    <source>
        <dbReference type="ARBA" id="ARBA00008149"/>
    </source>
</evidence>
<accession>A0A561SGM6</accession>
<dbReference type="OrthoDB" id="3847604at2"/>
<feature type="compositionally biased region" description="Basic and acidic residues" evidence="10">
    <location>
        <begin position="487"/>
        <end position="497"/>
    </location>
</feature>
<proteinExistence type="inferred from homology"/>
<evidence type="ECO:0000256" key="7">
    <source>
        <dbReference type="ARBA" id="ARBA00022840"/>
    </source>
</evidence>
<dbReference type="Pfam" id="PF05108">
    <property type="entry name" value="T7SS_ESX1_EccB"/>
    <property type="match status" value="1"/>
</dbReference>
<evidence type="ECO:0000256" key="8">
    <source>
        <dbReference type="ARBA" id="ARBA00022989"/>
    </source>
</evidence>
<sequence length="497" mass="50639">MQNKRDQVQAHMFLMGRLTSSMLRSDPDAPESPQGRTNRGIAIGVIIAVLVAAGAFVIGLISPGKQDSWRTSGGLIVDKNTGTRYLYLDGRLRPVRNYASARLLGGAGLETTTVGSSSLKGTPRGTPVGIPGAPDDLPAAGDLSDSPWQVCATHTMKASGAVDRVTTTLAVAHDTDGESLGADEGLLVAAPDGTEYLLWQGSRLRLDTEAAAEEALGYASVRPVPVSAAFLNALPAGPDLAPPDIPGLGTPGRSLGGAGTTVGQVFVLAVPGAEERHYVLREDGLAPLTATELALLLGDPRTREKAYGGAAPKPLPLNSEVLQGNVAATTGTPAGPGAFPKSPPKAVAVPGDRTPCAFVTPAGDGTRVGVSLAATQGLGPVAQHASGVSSAACLPVDRVTVPPGRGALVRAVGAAGGDVGGTVYLVTETGVKYRLSTKEAVEAFGYQDVTRNAIPALMLAMLPSGPDLHPEAAETGRAQVTSPRCAWGEKKSNADTT</sequence>
<dbReference type="PANTHER" id="PTHR40765:SF2">
    <property type="entry name" value="ESX-2 SECRETION SYSTEM ATPASE ECCB2"/>
    <property type="match status" value="1"/>
</dbReference>
<dbReference type="InterPro" id="IPR007795">
    <property type="entry name" value="T7SS_EccB"/>
</dbReference>
<comment type="subcellular location">
    <subcellularLocation>
        <location evidence="1">Cell membrane</location>
        <topology evidence="1">Single-pass membrane protein</topology>
    </subcellularLocation>
</comment>
<evidence type="ECO:0000256" key="5">
    <source>
        <dbReference type="ARBA" id="ARBA00022741"/>
    </source>
</evidence>
<evidence type="ECO:0000256" key="9">
    <source>
        <dbReference type="ARBA" id="ARBA00023136"/>
    </source>
</evidence>
<dbReference type="Gene3D" id="2.40.50.910">
    <property type="entry name" value="Type VII secretion system EccB, repeat 3 domain"/>
    <property type="match status" value="1"/>
</dbReference>
<dbReference type="GO" id="GO:0016787">
    <property type="term" value="F:hydrolase activity"/>
    <property type="evidence" value="ECO:0007669"/>
    <property type="project" value="UniProtKB-KW"/>
</dbReference>
<dbReference type="NCBIfam" id="TIGR03919">
    <property type="entry name" value="T7SS_EccB"/>
    <property type="match status" value="1"/>
</dbReference>
<dbReference type="EMBL" id="VIWV01000002">
    <property type="protein sequence ID" value="TWF74022.1"/>
    <property type="molecule type" value="Genomic_DNA"/>
</dbReference>
<gene>
    <name evidence="12" type="ORF">FHX78_1254</name>
</gene>